<gene>
    <name evidence="1" type="ORF">HPULCUR_011309</name>
</gene>
<evidence type="ECO:0000313" key="1">
    <source>
        <dbReference type="EMBL" id="GAA5805784.1"/>
    </source>
</evidence>
<reference evidence="1 2" key="1">
    <citation type="submission" date="2024-04" db="EMBL/GenBank/DDBJ databases">
        <title>genome sequences of Mucor flavus KT1a and Helicostylum pulchrum KT1b strains isolation_sourced from the surface of a dry-aged beef.</title>
        <authorList>
            <person name="Toyotome T."/>
            <person name="Hosono M."/>
            <person name="Torimaru M."/>
            <person name="Fukuda K."/>
            <person name="Mikami N."/>
        </authorList>
    </citation>
    <scope>NUCLEOTIDE SEQUENCE [LARGE SCALE GENOMIC DNA]</scope>
    <source>
        <strain evidence="1 2">KT1b</strain>
    </source>
</reference>
<evidence type="ECO:0000313" key="2">
    <source>
        <dbReference type="Proteomes" id="UP001476247"/>
    </source>
</evidence>
<protein>
    <submittedName>
        <fullName evidence="1">Uncharacterized protein</fullName>
    </submittedName>
</protein>
<organism evidence="1 2">
    <name type="scientific">Helicostylum pulchrum</name>
    <dbReference type="NCBI Taxonomy" id="562976"/>
    <lineage>
        <taxon>Eukaryota</taxon>
        <taxon>Fungi</taxon>
        <taxon>Fungi incertae sedis</taxon>
        <taxon>Mucoromycota</taxon>
        <taxon>Mucoromycotina</taxon>
        <taxon>Mucoromycetes</taxon>
        <taxon>Mucorales</taxon>
        <taxon>Mucorineae</taxon>
        <taxon>Mucoraceae</taxon>
        <taxon>Helicostylum</taxon>
    </lineage>
</organism>
<name>A0ABP9YFP5_9FUNG</name>
<keyword evidence="2" id="KW-1185">Reference proteome</keyword>
<dbReference type="Proteomes" id="UP001476247">
    <property type="component" value="Unassembled WGS sequence"/>
</dbReference>
<accession>A0ABP9YFP5</accession>
<comment type="caution">
    <text evidence="1">The sequence shown here is derived from an EMBL/GenBank/DDBJ whole genome shotgun (WGS) entry which is preliminary data.</text>
</comment>
<proteinExistence type="predicted"/>
<sequence>MNFHPAVTRNLNDFGLSRKIPGLDEYLYQIPLLDITHRAISQNHGSTTIQTNRVATSIVNHTTLNNFTFQNEEENADDYPGFDDLYTRVFRVYNAEFGK</sequence>
<dbReference type="EMBL" id="BAABUJ010000051">
    <property type="protein sequence ID" value="GAA5805784.1"/>
    <property type="molecule type" value="Genomic_DNA"/>
</dbReference>